<dbReference type="Gene3D" id="1.25.10.10">
    <property type="entry name" value="Leucine-rich Repeat Variant"/>
    <property type="match status" value="1"/>
</dbReference>
<gene>
    <name evidence="1" type="ORF">GIB67_020990</name>
</gene>
<proteinExistence type="predicted"/>
<reference evidence="1 2" key="1">
    <citation type="journal article" date="2020" name="IScience">
        <title>Genome Sequencing of the Endangered Kingdonia uniflora (Circaeasteraceae, Ranunculales) Reveals Potential Mechanisms of Evolutionary Specialization.</title>
        <authorList>
            <person name="Sun Y."/>
            <person name="Deng T."/>
            <person name="Zhang A."/>
            <person name="Moore M.J."/>
            <person name="Landis J.B."/>
            <person name="Lin N."/>
            <person name="Zhang H."/>
            <person name="Zhang X."/>
            <person name="Huang J."/>
            <person name="Zhang X."/>
            <person name="Sun H."/>
            <person name="Wang H."/>
        </authorList>
    </citation>
    <scope>NUCLEOTIDE SEQUENCE [LARGE SCALE GENOMIC DNA]</scope>
    <source>
        <strain evidence="1">TB1705</strain>
        <tissue evidence="1">Leaf</tissue>
    </source>
</reference>
<dbReference type="GO" id="GO:0007051">
    <property type="term" value="P:spindle organization"/>
    <property type="evidence" value="ECO:0007669"/>
    <property type="project" value="InterPro"/>
</dbReference>
<dbReference type="OrthoDB" id="205662at2759"/>
<dbReference type="AlphaFoldDB" id="A0A7J7N4D2"/>
<sequence>MRKDPKSIRTGLNDVITQKFGKERKGGTRGMGAGMSISLVEKVGHIVNENEELRSNNNELKFATEKLRKFLDALTKYVGNIPASTLFLPAHSFIKLQVISPTDNLPSQQATSSSQREHEKYQHIDKKCRLVGCPWRIVAHGVIVGVDPTDMCHSVALGDNFYKVAIHDIVDGYALLFRPNSNIKRLFDMQDNCGASGYFLETGGTNKKKHISLKLTEVSASDKLESFHASQETVAKWYERKDAVAKLTKLASTKRIVPANFTEVCRTLKKLITNVNIAIAVEAIQAIDNLARGLRNNFSGGSRFLLPVLLVSMMTHDLL</sequence>
<dbReference type="GO" id="GO:0051010">
    <property type="term" value="F:microtubule plus-end binding"/>
    <property type="evidence" value="ECO:0007669"/>
    <property type="project" value="InterPro"/>
</dbReference>
<name>A0A7J7N4D2_9MAGN</name>
<dbReference type="InterPro" id="IPR011989">
    <property type="entry name" value="ARM-like"/>
</dbReference>
<organism evidence="1 2">
    <name type="scientific">Kingdonia uniflora</name>
    <dbReference type="NCBI Taxonomy" id="39325"/>
    <lineage>
        <taxon>Eukaryota</taxon>
        <taxon>Viridiplantae</taxon>
        <taxon>Streptophyta</taxon>
        <taxon>Embryophyta</taxon>
        <taxon>Tracheophyta</taxon>
        <taxon>Spermatophyta</taxon>
        <taxon>Magnoliopsida</taxon>
        <taxon>Ranunculales</taxon>
        <taxon>Circaeasteraceae</taxon>
        <taxon>Kingdonia</taxon>
    </lineage>
</organism>
<dbReference type="GO" id="GO:0061863">
    <property type="term" value="F:microtubule plus end polymerase"/>
    <property type="evidence" value="ECO:0007669"/>
    <property type="project" value="InterPro"/>
</dbReference>
<dbReference type="Proteomes" id="UP000541444">
    <property type="component" value="Unassembled WGS sequence"/>
</dbReference>
<evidence type="ECO:0000313" key="2">
    <source>
        <dbReference type="Proteomes" id="UP000541444"/>
    </source>
</evidence>
<protein>
    <submittedName>
        <fullName evidence="1">Uncharacterized protein</fullName>
    </submittedName>
</protein>
<comment type="caution">
    <text evidence="1">The sequence shown here is derived from an EMBL/GenBank/DDBJ whole genome shotgun (WGS) entry which is preliminary data.</text>
</comment>
<keyword evidence="2" id="KW-1185">Reference proteome</keyword>
<dbReference type="PANTHER" id="PTHR12609">
    <property type="entry name" value="MICROTUBULE ASSOCIATED PROTEIN XMAP215"/>
    <property type="match status" value="1"/>
</dbReference>
<dbReference type="GO" id="GO:0030951">
    <property type="term" value="P:establishment or maintenance of microtubule cytoskeleton polarity"/>
    <property type="evidence" value="ECO:0007669"/>
    <property type="project" value="InterPro"/>
</dbReference>
<evidence type="ECO:0000313" key="1">
    <source>
        <dbReference type="EMBL" id="KAF6161892.1"/>
    </source>
</evidence>
<dbReference type="GO" id="GO:0046785">
    <property type="term" value="P:microtubule polymerization"/>
    <property type="evidence" value="ECO:0007669"/>
    <property type="project" value="InterPro"/>
</dbReference>
<dbReference type="EMBL" id="JACGCM010001075">
    <property type="protein sequence ID" value="KAF6161892.1"/>
    <property type="molecule type" value="Genomic_DNA"/>
</dbReference>
<dbReference type="InterPro" id="IPR045110">
    <property type="entry name" value="XMAP215"/>
</dbReference>
<accession>A0A7J7N4D2</accession>